<organism evidence="5 6">
    <name type="scientific">Colletotrichum zoysiae</name>
    <dbReference type="NCBI Taxonomy" id="1216348"/>
    <lineage>
        <taxon>Eukaryota</taxon>
        <taxon>Fungi</taxon>
        <taxon>Dikarya</taxon>
        <taxon>Ascomycota</taxon>
        <taxon>Pezizomycotina</taxon>
        <taxon>Sordariomycetes</taxon>
        <taxon>Hypocreomycetidae</taxon>
        <taxon>Glomerellales</taxon>
        <taxon>Glomerellaceae</taxon>
        <taxon>Colletotrichum</taxon>
        <taxon>Colletotrichum graminicola species complex</taxon>
    </lineage>
</organism>
<dbReference type="InterPro" id="IPR007219">
    <property type="entry name" value="XnlR_reg_dom"/>
</dbReference>
<evidence type="ECO:0000313" key="5">
    <source>
        <dbReference type="EMBL" id="KAK2029004.1"/>
    </source>
</evidence>
<evidence type="ECO:0000259" key="4">
    <source>
        <dbReference type="PROSITE" id="PS50048"/>
    </source>
</evidence>
<dbReference type="CDD" id="cd00067">
    <property type="entry name" value="GAL4"/>
    <property type="match status" value="1"/>
</dbReference>
<dbReference type="SMART" id="SM00066">
    <property type="entry name" value="GAL4"/>
    <property type="match status" value="1"/>
</dbReference>
<dbReference type="GO" id="GO:0008270">
    <property type="term" value="F:zinc ion binding"/>
    <property type="evidence" value="ECO:0007669"/>
    <property type="project" value="InterPro"/>
</dbReference>
<keyword evidence="6" id="KW-1185">Reference proteome</keyword>
<dbReference type="InterPro" id="IPR001138">
    <property type="entry name" value="Zn2Cys6_DnaBD"/>
</dbReference>
<feature type="compositionally biased region" description="Low complexity" evidence="3">
    <location>
        <begin position="88"/>
        <end position="100"/>
    </location>
</feature>
<reference evidence="5" key="1">
    <citation type="submission" date="2021-06" db="EMBL/GenBank/DDBJ databases">
        <title>Comparative genomics, transcriptomics and evolutionary studies reveal genomic signatures of adaptation to plant cell wall in hemibiotrophic fungi.</title>
        <authorList>
            <consortium name="DOE Joint Genome Institute"/>
            <person name="Baroncelli R."/>
            <person name="Diaz J.F."/>
            <person name="Benocci T."/>
            <person name="Peng M."/>
            <person name="Battaglia E."/>
            <person name="Haridas S."/>
            <person name="Andreopoulos W."/>
            <person name="Labutti K."/>
            <person name="Pangilinan J."/>
            <person name="Floch G.L."/>
            <person name="Makela M.R."/>
            <person name="Henrissat B."/>
            <person name="Grigoriev I.V."/>
            <person name="Crouch J.A."/>
            <person name="De Vries R.P."/>
            <person name="Sukno S.A."/>
            <person name="Thon M.R."/>
        </authorList>
    </citation>
    <scope>NUCLEOTIDE SEQUENCE</scope>
    <source>
        <strain evidence="5">MAFF235873</strain>
    </source>
</reference>
<feature type="compositionally biased region" description="Basic and acidic residues" evidence="3">
    <location>
        <begin position="135"/>
        <end position="146"/>
    </location>
</feature>
<name>A0AAD9HJ55_9PEZI</name>
<dbReference type="PROSITE" id="PS00463">
    <property type="entry name" value="ZN2_CY6_FUNGAL_1"/>
    <property type="match status" value="1"/>
</dbReference>
<feature type="compositionally biased region" description="Polar residues" evidence="3">
    <location>
        <begin position="1"/>
        <end position="17"/>
    </location>
</feature>
<dbReference type="PROSITE" id="PS50048">
    <property type="entry name" value="ZN2_CY6_FUNGAL_2"/>
    <property type="match status" value="1"/>
</dbReference>
<dbReference type="PANTHER" id="PTHR46910:SF33">
    <property type="entry name" value="ZN(II)2CYS6 TRANSCRIPTION FACTOR (EUROFUNG)"/>
    <property type="match status" value="1"/>
</dbReference>
<dbReference type="PANTHER" id="PTHR46910">
    <property type="entry name" value="TRANSCRIPTION FACTOR PDR1"/>
    <property type="match status" value="1"/>
</dbReference>
<evidence type="ECO:0000256" key="1">
    <source>
        <dbReference type="ARBA" id="ARBA00022723"/>
    </source>
</evidence>
<feature type="region of interest" description="Disordered" evidence="3">
    <location>
        <begin position="1"/>
        <end position="20"/>
    </location>
</feature>
<dbReference type="Pfam" id="PF04082">
    <property type="entry name" value="Fungal_trans"/>
    <property type="match status" value="1"/>
</dbReference>
<dbReference type="SUPFAM" id="SSF57701">
    <property type="entry name" value="Zn2/Cys6 DNA-binding domain"/>
    <property type="match status" value="1"/>
</dbReference>
<feature type="domain" description="Zn(2)-C6 fungal-type" evidence="4">
    <location>
        <begin position="37"/>
        <end position="67"/>
    </location>
</feature>
<evidence type="ECO:0000256" key="2">
    <source>
        <dbReference type="ARBA" id="ARBA00023242"/>
    </source>
</evidence>
<proteinExistence type="predicted"/>
<dbReference type="AlphaFoldDB" id="A0AAD9HJ55"/>
<dbReference type="Pfam" id="PF00172">
    <property type="entry name" value="Zn_clus"/>
    <property type="match status" value="1"/>
</dbReference>
<keyword evidence="1" id="KW-0479">Metal-binding</keyword>
<dbReference type="Proteomes" id="UP001232148">
    <property type="component" value="Unassembled WGS sequence"/>
</dbReference>
<dbReference type="EMBL" id="MU842870">
    <property type="protein sequence ID" value="KAK2029004.1"/>
    <property type="molecule type" value="Genomic_DNA"/>
</dbReference>
<dbReference type="GO" id="GO:0006351">
    <property type="term" value="P:DNA-templated transcription"/>
    <property type="evidence" value="ECO:0007669"/>
    <property type="project" value="InterPro"/>
</dbReference>
<feature type="region of interest" description="Disordered" evidence="3">
    <location>
        <begin position="692"/>
        <end position="744"/>
    </location>
</feature>
<evidence type="ECO:0000256" key="3">
    <source>
        <dbReference type="SAM" id="MobiDB-lite"/>
    </source>
</evidence>
<dbReference type="InterPro" id="IPR050987">
    <property type="entry name" value="AtrR-like"/>
</dbReference>
<feature type="region of interest" description="Disordered" evidence="3">
    <location>
        <begin position="72"/>
        <end position="156"/>
    </location>
</feature>
<protein>
    <submittedName>
        <fullName evidence="5">Fungal-specific transcription factor domain-containing protein</fullName>
    </submittedName>
</protein>
<comment type="caution">
    <text evidence="5">The sequence shown here is derived from an EMBL/GenBank/DDBJ whole genome shotgun (WGS) entry which is preliminary data.</text>
</comment>
<dbReference type="GO" id="GO:0000981">
    <property type="term" value="F:DNA-binding transcription factor activity, RNA polymerase II-specific"/>
    <property type="evidence" value="ECO:0007669"/>
    <property type="project" value="InterPro"/>
</dbReference>
<evidence type="ECO:0000313" key="6">
    <source>
        <dbReference type="Proteomes" id="UP001232148"/>
    </source>
</evidence>
<dbReference type="GO" id="GO:0003677">
    <property type="term" value="F:DNA binding"/>
    <property type="evidence" value="ECO:0007669"/>
    <property type="project" value="InterPro"/>
</dbReference>
<accession>A0AAD9HJ55</accession>
<dbReference type="InterPro" id="IPR036864">
    <property type="entry name" value="Zn2-C6_fun-type_DNA-bd_sf"/>
</dbReference>
<dbReference type="Gene3D" id="4.10.240.10">
    <property type="entry name" value="Zn(2)-C6 fungal-type DNA-binding domain"/>
    <property type="match status" value="1"/>
</dbReference>
<dbReference type="SMART" id="SM00906">
    <property type="entry name" value="Fungal_trans"/>
    <property type="match status" value="1"/>
</dbReference>
<feature type="compositionally biased region" description="Low complexity" evidence="3">
    <location>
        <begin position="121"/>
        <end position="132"/>
    </location>
</feature>
<keyword evidence="2" id="KW-0539">Nucleus</keyword>
<dbReference type="CDD" id="cd12148">
    <property type="entry name" value="fungal_TF_MHR"/>
    <property type="match status" value="1"/>
</dbReference>
<sequence length="799" mass="86313">MTSYANSVGVSTPTGSHTESEAAAAAAAVKRRRINFACNYCRNRKTRCDEQKPSCRACIAAGIECVTTDRRRPGVEVQRRETKRRMSRASSSSLTHSLAADNASPRSPPRGVEAAEEEEAAAAAAAGASAAARSSPEKVRRRDGGDGGRGPAAGFAAPMNEVAVGVIREAAGENPSQPPPPPAAAKYQGKLPVVRASRGSNSVEILGDWLDLAARRLGIQQRRGLPSSADKPPPSRVRFLLSSEPLPFPPRDAAHQLASTYLDGVNLVYPLVNRERFRQDLDAASEHGPTSFAEARGMASLSTVYLVLAVGFAADPRSELSPDARDYLSYCKTLLGHLVVSNGVDNVRAIVLLALCLHGYDDCAAAWNVLGVGVSMAVSLGLHKPRTCQAAPRRDRTGRRDDFVDEEERRRFWLAIYAFEKLLAFEMGRLSTIDDDDCYPPHVAMPVGNATSSRDKAFPVTVDLARILSEIGRKAVIISRKEDGLRDGATQAVIAEKVQTTGEAQLLLKRWGESVPDELRPISDILIGSNICPFASFISLHYNNALVILSRNSLLISEEAITVSADITAKGQPWDYMLRNGQSLAANSARKVLRVVVETVDCGSNMILPNLLVPLHALSTLAVHVVTHPDSRISAMDLQLIQTSSDSMREIYARLRGDDMLNLLLQKLDAFLSKGTRPPSRSDSQRVNAITAHTPRSEPSTWHPAGETPSQRAAEAPWDGSSSSSSGVKRPREADPHMCEPGMPFFSPEHAAAGRHDAGFDSFGAMPMAGDEWSPGLSDGIGWDWASFSQLLTDQYHPQ</sequence>
<gene>
    <name evidence="5" type="ORF">LX32DRAFT_673177</name>
</gene>